<dbReference type="InterPro" id="IPR050080">
    <property type="entry name" value="RNase_PH"/>
</dbReference>
<evidence type="ECO:0000256" key="2">
    <source>
        <dbReference type="ARBA" id="ARBA00022552"/>
    </source>
</evidence>
<keyword evidence="2 6" id="KW-0698">rRNA processing</keyword>
<sequence length="242" mass="26366">MSILRGDKRKNNDLRDVKLITGFTIHAEGSVLIEMGHTKVICTASVSESVPRFLKKTGKGWLTAEYSMLPRATEDRNRREASMGKLGGRTMEIQRLIGRSLRACLDMGKLGERSITIDCDVIQADGGTRTASITGGYVALAIAINKLVADGKLEESPLISNVAAISVGVVGGVPMLDLKYTEDASADVDMNVIMNSKMEFVEVQGTGEETTFTRKELNDLLDLAEKGIKELFEIQNEAIERA</sequence>
<evidence type="ECO:0000259" key="7">
    <source>
        <dbReference type="Pfam" id="PF01138"/>
    </source>
</evidence>
<keyword evidence="3 6" id="KW-0820">tRNA-binding</keyword>
<organism evidence="9 10">
    <name type="scientific">Psychrilyobacter piezotolerans</name>
    <dbReference type="NCBI Taxonomy" id="2293438"/>
    <lineage>
        <taxon>Bacteria</taxon>
        <taxon>Fusobacteriati</taxon>
        <taxon>Fusobacteriota</taxon>
        <taxon>Fusobacteriia</taxon>
        <taxon>Fusobacteriales</taxon>
        <taxon>Fusobacteriaceae</taxon>
        <taxon>Psychrilyobacter</taxon>
    </lineage>
</organism>
<comment type="function">
    <text evidence="6">Phosphorolytic 3'-5' exoribonuclease that plays an important role in tRNA 3'-end maturation. Removes nucleotide residues following the 3'-CCA terminus of tRNAs; can also add nucleotides to the ends of RNA molecules by using nucleoside diphosphates as substrates, but this may not be physiologically important. Probably plays a role in initiation of 16S rRNA degradation (leading to ribosome degradation) during starvation.</text>
</comment>
<dbReference type="Gene3D" id="3.30.230.70">
    <property type="entry name" value="GHMP Kinase, N-terminal domain"/>
    <property type="match status" value="1"/>
</dbReference>
<evidence type="ECO:0000256" key="6">
    <source>
        <dbReference type="HAMAP-Rule" id="MF_00564"/>
    </source>
</evidence>
<dbReference type="Proteomes" id="UP000263486">
    <property type="component" value="Unassembled WGS sequence"/>
</dbReference>
<evidence type="ECO:0000256" key="5">
    <source>
        <dbReference type="ARBA" id="ARBA00022884"/>
    </source>
</evidence>
<proteinExistence type="inferred from homology"/>
<dbReference type="NCBIfam" id="TIGR01966">
    <property type="entry name" value="RNasePH"/>
    <property type="match status" value="1"/>
</dbReference>
<evidence type="ECO:0000313" key="10">
    <source>
        <dbReference type="Proteomes" id="UP000263486"/>
    </source>
</evidence>
<protein>
    <recommendedName>
        <fullName evidence="6">Ribonuclease PH</fullName>
        <shortName evidence="6">RNase PH</shortName>
        <ecNumber evidence="6">2.7.7.56</ecNumber>
    </recommendedName>
    <alternativeName>
        <fullName evidence="6">tRNA nucleotidyltransferase</fullName>
    </alternativeName>
</protein>
<comment type="caution">
    <text evidence="9">The sequence shown here is derived from an EMBL/GenBank/DDBJ whole genome shotgun (WGS) entry which is preliminary data.</text>
</comment>
<feature type="binding site" evidence="6">
    <location>
        <position position="89"/>
    </location>
    <ligand>
        <name>phosphate</name>
        <dbReference type="ChEBI" id="CHEBI:43474"/>
        <note>substrate</note>
    </ligand>
</feature>
<evidence type="ECO:0000256" key="3">
    <source>
        <dbReference type="ARBA" id="ARBA00022555"/>
    </source>
</evidence>
<name>A0ABX9KHL9_9FUSO</name>
<feature type="binding site" evidence="6">
    <location>
        <begin position="127"/>
        <end position="129"/>
    </location>
    <ligand>
        <name>phosphate</name>
        <dbReference type="ChEBI" id="CHEBI:43474"/>
        <note>substrate</note>
    </ligand>
</feature>
<accession>A0ABX9KHL9</accession>
<dbReference type="GO" id="GO:0009022">
    <property type="term" value="F:tRNA nucleotidyltransferase activity"/>
    <property type="evidence" value="ECO:0007669"/>
    <property type="project" value="UniProtKB-EC"/>
</dbReference>
<feature type="domain" description="Exoribonuclease phosphorolytic" evidence="8">
    <location>
        <begin position="162"/>
        <end position="227"/>
    </location>
</feature>
<comment type="similarity">
    <text evidence="1 6">Belongs to the RNase PH family.</text>
</comment>
<dbReference type="EC" id="2.7.7.56" evidence="6"/>
<dbReference type="SUPFAM" id="SSF54211">
    <property type="entry name" value="Ribosomal protein S5 domain 2-like"/>
    <property type="match status" value="1"/>
</dbReference>
<reference evidence="9 10" key="1">
    <citation type="submission" date="2018-08" db="EMBL/GenBank/DDBJ databases">
        <title>Draft genome sequence of Psychrilyobacter sp. strain SD5 isolated from Black Sea water.</title>
        <authorList>
            <person name="Yadav S."/>
            <person name="Villanueva L."/>
            <person name="Damste J.S.S."/>
        </authorList>
    </citation>
    <scope>NUCLEOTIDE SEQUENCE [LARGE SCALE GENOMIC DNA]</scope>
    <source>
        <strain evidence="9 10">SD5</strain>
    </source>
</reference>
<dbReference type="PANTHER" id="PTHR11953">
    <property type="entry name" value="EXOSOME COMPLEX COMPONENT"/>
    <property type="match status" value="1"/>
</dbReference>
<dbReference type="PROSITE" id="PS01277">
    <property type="entry name" value="RIBONUCLEASE_PH"/>
    <property type="match status" value="1"/>
</dbReference>
<evidence type="ECO:0000259" key="8">
    <source>
        <dbReference type="Pfam" id="PF03725"/>
    </source>
</evidence>
<dbReference type="InterPro" id="IPR020568">
    <property type="entry name" value="Ribosomal_Su5_D2-typ_SF"/>
</dbReference>
<evidence type="ECO:0000313" key="9">
    <source>
        <dbReference type="EMBL" id="REI41548.1"/>
    </source>
</evidence>
<dbReference type="InterPro" id="IPR001247">
    <property type="entry name" value="ExoRNase_PH_dom1"/>
</dbReference>
<dbReference type="InterPro" id="IPR002381">
    <property type="entry name" value="RNase_PH_bac-type"/>
</dbReference>
<gene>
    <name evidence="6" type="primary">rph</name>
    <name evidence="9" type="ORF">DYH56_06475</name>
</gene>
<dbReference type="PANTHER" id="PTHR11953:SF0">
    <property type="entry name" value="EXOSOME COMPLEX COMPONENT RRP41"/>
    <property type="match status" value="1"/>
</dbReference>
<comment type="subunit">
    <text evidence="6">Homohexameric ring arranged as a trimer of dimers.</text>
</comment>
<dbReference type="Pfam" id="PF03725">
    <property type="entry name" value="RNase_PH_C"/>
    <property type="match status" value="1"/>
</dbReference>
<evidence type="ECO:0000256" key="1">
    <source>
        <dbReference type="ARBA" id="ARBA00006678"/>
    </source>
</evidence>
<feature type="domain" description="Exoribonuclease phosphorolytic" evidence="7">
    <location>
        <begin position="14"/>
        <end position="143"/>
    </location>
</feature>
<keyword evidence="6 9" id="KW-0548">Nucleotidyltransferase</keyword>
<dbReference type="InterPro" id="IPR018336">
    <property type="entry name" value="RNase_PH_CS"/>
</dbReference>
<dbReference type="CDD" id="cd11362">
    <property type="entry name" value="RNase_PH_bact"/>
    <property type="match status" value="1"/>
</dbReference>
<dbReference type="EMBL" id="QUAJ01000009">
    <property type="protein sequence ID" value="REI41548.1"/>
    <property type="molecule type" value="Genomic_DNA"/>
</dbReference>
<comment type="catalytic activity">
    <reaction evidence="6">
        <text>tRNA(n+1) + phosphate = tRNA(n) + a ribonucleoside 5'-diphosphate</text>
        <dbReference type="Rhea" id="RHEA:10628"/>
        <dbReference type="Rhea" id="RHEA-COMP:17343"/>
        <dbReference type="Rhea" id="RHEA-COMP:17344"/>
        <dbReference type="ChEBI" id="CHEBI:43474"/>
        <dbReference type="ChEBI" id="CHEBI:57930"/>
        <dbReference type="ChEBI" id="CHEBI:173114"/>
        <dbReference type="EC" id="2.7.7.56"/>
    </reaction>
</comment>
<evidence type="ECO:0000256" key="4">
    <source>
        <dbReference type="ARBA" id="ARBA00022694"/>
    </source>
</evidence>
<dbReference type="InterPro" id="IPR027408">
    <property type="entry name" value="PNPase/RNase_PH_dom_sf"/>
</dbReference>
<dbReference type="HAMAP" id="MF_00564">
    <property type="entry name" value="RNase_PH"/>
    <property type="match status" value="1"/>
</dbReference>
<dbReference type="InterPro" id="IPR015847">
    <property type="entry name" value="ExoRNase_PH_dom2"/>
</dbReference>
<keyword evidence="5" id="KW-0694">RNA-binding</keyword>
<keyword evidence="4 6" id="KW-0819">tRNA processing</keyword>
<dbReference type="InterPro" id="IPR036345">
    <property type="entry name" value="ExoRNase_PH_dom2_sf"/>
</dbReference>
<dbReference type="SUPFAM" id="SSF55666">
    <property type="entry name" value="Ribonuclease PH domain 2-like"/>
    <property type="match status" value="1"/>
</dbReference>
<keyword evidence="10" id="KW-1185">Reference proteome</keyword>
<keyword evidence="6 9" id="KW-0808">Transferase</keyword>
<dbReference type="Pfam" id="PF01138">
    <property type="entry name" value="RNase_PH"/>
    <property type="match status" value="1"/>
</dbReference>